<dbReference type="Proteomes" id="UP001497680">
    <property type="component" value="Unassembled WGS sequence"/>
</dbReference>
<sequence length="268" mass="30805">MANLFLGRSPRASYHIRHAFAMRRCMSLESRTAPPPKHGPQRQVNYTPPFADELQRQITRGSDIQPGEHISSACKQHDIWFPSTLRSLKIKFNENRVKWIVATSEKHCLDRYSMKYLDKFEHPFAKSVLNMHIAQKHKPLWVSISAQPVASVFPCKTAKRRFKHAFFEALAAHGYDREGRKVVSEDNPSIITDLYGTVQLICGDPKLACNMKFEDLLKQAMKVVSAVEPALARDKNGRRINTSQEPPKPKQREPPKQRKPFRHKKLAT</sequence>
<comment type="caution">
    <text evidence="1">The sequence shown here is derived from an EMBL/GenBank/DDBJ whole genome shotgun (WGS) entry which is preliminary data.</text>
</comment>
<evidence type="ECO:0000313" key="2">
    <source>
        <dbReference type="Proteomes" id="UP001497680"/>
    </source>
</evidence>
<gene>
    <name evidence="1" type="ORF">F4821DRAFT_277164</name>
</gene>
<keyword evidence="2" id="KW-1185">Reference proteome</keyword>
<evidence type="ECO:0000313" key="1">
    <source>
        <dbReference type="EMBL" id="KAI6088433.1"/>
    </source>
</evidence>
<dbReference type="EMBL" id="MU394301">
    <property type="protein sequence ID" value="KAI6088433.1"/>
    <property type="molecule type" value="Genomic_DNA"/>
</dbReference>
<organism evidence="1 2">
    <name type="scientific">Hypoxylon rubiginosum</name>
    <dbReference type="NCBI Taxonomy" id="110542"/>
    <lineage>
        <taxon>Eukaryota</taxon>
        <taxon>Fungi</taxon>
        <taxon>Dikarya</taxon>
        <taxon>Ascomycota</taxon>
        <taxon>Pezizomycotina</taxon>
        <taxon>Sordariomycetes</taxon>
        <taxon>Xylariomycetidae</taxon>
        <taxon>Xylariales</taxon>
        <taxon>Hypoxylaceae</taxon>
        <taxon>Hypoxylon</taxon>
    </lineage>
</organism>
<proteinExistence type="predicted"/>
<name>A0ACC0D793_9PEZI</name>
<protein>
    <submittedName>
        <fullName evidence="1">Uncharacterized protein</fullName>
    </submittedName>
</protein>
<reference evidence="1 2" key="1">
    <citation type="journal article" date="2022" name="New Phytol.">
        <title>Ecological generalism drives hyperdiversity of secondary metabolite gene clusters in xylarialean endophytes.</title>
        <authorList>
            <person name="Franco M.E.E."/>
            <person name="Wisecaver J.H."/>
            <person name="Arnold A.E."/>
            <person name="Ju Y.M."/>
            <person name="Slot J.C."/>
            <person name="Ahrendt S."/>
            <person name="Moore L.P."/>
            <person name="Eastman K.E."/>
            <person name="Scott K."/>
            <person name="Konkel Z."/>
            <person name="Mondo S.J."/>
            <person name="Kuo A."/>
            <person name="Hayes R.D."/>
            <person name="Haridas S."/>
            <person name="Andreopoulos B."/>
            <person name="Riley R."/>
            <person name="LaButti K."/>
            <person name="Pangilinan J."/>
            <person name="Lipzen A."/>
            <person name="Amirebrahimi M."/>
            <person name="Yan J."/>
            <person name="Adam C."/>
            <person name="Keymanesh K."/>
            <person name="Ng V."/>
            <person name="Louie K."/>
            <person name="Northen T."/>
            <person name="Drula E."/>
            <person name="Henrissat B."/>
            <person name="Hsieh H.M."/>
            <person name="Youens-Clark K."/>
            <person name="Lutzoni F."/>
            <person name="Miadlikowska J."/>
            <person name="Eastwood D.C."/>
            <person name="Hamelin R.C."/>
            <person name="Grigoriev I.V."/>
            <person name="U'Ren J.M."/>
        </authorList>
    </citation>
    <scope>NUCLEOTIDE SEQUENCE [LARGE SCALE GENOMIC DNA]</scope>
    <source>
        <strain evidence="1 2">ER1909</strain>
    </source>
</reference>
<accession>A0ACC0D793</accession>